<evidence type="ECO:0000313" key="1">
    <source>
        <dbReference type="EMBL" id="CAA9489541.1"/>
    </source>
</evidence>
<sequence>GPPGRLASRGPCRRLPHPRAGLLHHAPRARNLLAACVLGIEGRTGHGADVSIATRRVLYPPPDPCTRPAM</sequence>
<accession>A0A6J4SEA9</accession>
<organism evidence="1">
    <name type="scientific">uncultured Solirubrobacteraceae bacterium</name>
    <dbReference type="NCBI Taxonomy" id="1162706"/>
    <lineage>
        <taxon>Bacteria</taxon>
        <taxon>Bacillati</taxon>
        <taxon>Actinomycetota</taxon>
        <taxon>Thermoleophilia</taxon>
        <taxon>Solirubrobacterales</taxon>
        <taxon>Solirubrobacteraceae</taxon>
        <taxon>environmental samples</taxon>
    </lineage>
</organism>
<dbReference type="AlphaFoldDB" id="A0A6J4SEA9"/>
<feature type="non-terminal residue" evidence="1">
    <location>
        <position position="1"/>
    </location>
</feature>
<feature type="non-terminal residue" evidence="1">
    <location>
        <position position="70"/>
    </location>
</feature>
<reference evidence="1" key="1">
    <citation type="submission" date="2020-02" db="EMBL/GenBank/DDBJ databases">
        <authorList>
            <person name="Meier V. D."/>
        </authorList>
    </citation>
    <scope>NUCLEOTIDE SEQUENCE</scope>
    <source>
        <strain evidence="1">AVDCRST_MAG65</strain>
    </source>
</reference>
<dbReference type="EMBL" id="CADCVL010000350">
    <property type="protein sequence ID" value="CAA9489541.1"/>
    <property type="molecule type" value="Genomic_DNA"/>
</dbReference>
<protein>
    <submittedName>
        <fullName evidence="1">Uncharacterized protein</fullName>
    </submittedName>
</protein>
<proteinExistence type="predicted"/>
<name>A0A6J4SEA9_9ACTN</name>
<gene>
    <name evidence="1" type="ORF">AVDCRST_MAG65-1944</name>
</gene>